<dbReference type="AlphaFoldDB" id="A0A9X2GLI8"/>
<evidence type="ECO:0000313" key="1">
    <source>
        <dbReference type="EMBL" id="MCP2356763.1"/>
    </source>
</evidence>
<keyword evidence="2" id="KW-1185">Reference proteome</keyword>
<evidence type="ECO:0000313" key="2">
    <source>
        <dbReference type="Proteomes" id="UP001139648"/>
    </source>
</evidence>
<organism evidence="1 2">
    <name type="scientific">Nonomuraea thailandensis</name>
    <dbReference type="NCBI Taxonomy" id="1188745"/>
    <lineage>
        <taxon>Bacteria</taxon>
        <taxon>Bacillati</taxon>
        <taxon>Actinomycetota</taxon>
        <taxon>Actinomycetes</taxon>
        <taxon>Streptosporangiales</taxon>
        <taxon>Streptosporangiaceae</taxon>
        <taxon>Nonomuraea</taxon>
    </lineage>
</organism>
<name>A0A9X2GLI8_9ACTN</name>
<accession>A0A9X2GLI8</accession>
<gene>
    <name evidence="1" type="ORF">HD597_003783</name>
</gene>
<dbReference type="RefSeq" id="WP_253743918.1">
    <property type="nucleotide sequence ID" value="NZ_BAABKA010000063.1"/>
</dbReference>
<proteinExistence type="predicted"/>
<dbReference type="EMBL" id="JAMZEB010000002">
    <property type="protein sequence ID" value="MCP2356763.1"/>
    <property type="molecule type" value="Genomic_DNA"/>
</dbReference>
<protein>
    <submittedName>
        <fullName evidence="1">Uncharacterized protein</fullName>
    </submittedName>
</protein>
<dbReference type="Proteomes" id="UP001139648">
    <property type="component" value="Unassembled WGS sequence"/>
</dbReference>
<comment type="caution">
    <text evidence="1">The sequence shown here is derived from an EMBL/GenBank/DDBJ whole genome shotgun (WGS) entry which is preliminary data.</text>
</comment>
<reference evidence="1" key="1">
    <citation type="submission" date="2022-06" db="EMBL/GenBank/DDBJ databases">
        <title>Sequencing the genomes of 1000 actinobacteria strains.</title>
        <authorList>
            <person name="Klenk H.-P."/>
        </authorList>
    </citation>
    <scope>NUCLEOTIDE SEQUENCE</scope>
    <source>
        <strain evidence="1">DSM 46694</strain>
    </source>
</reference>
<sequence length="59" mass="6510">MDMKLEVVVVPVPDADRDGDFRSGWYGEREARPGAEDLGRLGRYAGYLVREQAGSEVPA</sequence>